<dbReference type="SUPFAM" id="SSF52540">
    <property type="entry name" value="P-loop containing nucleoside triphosphate hydrolases"/>
    <property type="match status" value="1"/>
</dbReference>
<feature type="repeat" description="WD" evidence="3">
    <location>
        <begin position="998"/>
        <end position="1031"/>
    </location>
</feature>
<dbReference type="Gene3D" id="2.130.10.10">
    <property type="entry name" value="YVTN repeat-like/Quinoprotein amine dehydrogenase"/>
    <property type="match status" value="5"/>
</dbReference>
<feature type="repeat" description="WD" evidence="3">
    <location>
        <begin position="1136"/>
        <end position="1177"/>
    </location>
</feature>
<feature type="repeat" description="WD" evidence="3">
    <location>
        <begin position="914"/>
        <end position="947"/>
    </location>
</feature>
<dbReference type="InterPro" id="IPR001680">
    <property type="entry name" value="WD40_rpt"/>
</dbReference>
<evidence type="ECO:0000256" key="2">
    <source>
        <dbReference type="ARBA" id="ARBA00022737"/>
    </source>
</evidence>
<dbReference type="InterPro" id="IPR027417">
    <property type="entry name" value="P-loop_NTPase"/>
</dbReference>
<dbReference type="PROSITE" id="PS50294">
    <property type="entry name" value="WD_REPEATS_REGION"/>
    <property type="match status" value="13"/>
</dbReference>
<feature type="domain" description="Novel STAND NTPase 1" evidence="4">
    <location>
        <begin position="115"/>
        <end position="512"/>
    </location>
</feature>
<organism evidence="5 6">
    <name type="scientific">Amycolatopsis halotolerans</name>
    <dbReference type="NCBI Taxonomy" id="330083"/>
    <lineage>
        <taxon>Bacteria</taxon>
        <taxon>Bacillati</taxon>
        <taxon>Actinomycetota</taxon>
        <taxon>Actinomycetes</taxon>
        <taxon>Pseudonocardiales</taxon>
        <taxon>Pseudonocardiaceae</taxon>
        <taxon>Amycolatopsis</taxon>
    </lineage>
</organism>
<dbReference type="InterPro" id="IPR036322">
    <property type="entry name" value="WD40_repeat_dom_sf"/>
</dbReference>
<keyword evidence="2" id="KW-0677">Repeat</keyword>
<keyword evidence="1 3" id="KW-0853">WD repeat</keyword>
<dbReference type="InterPro" id="IPR049052">
    <property type="entry name" value="nSTAND1"/>
</dbReference>
<feature type="repeat" description="WD" evidence="3">
    <location>
        <begin position="823"/>
        <end position="856"/>
    </location>
</feature>
<feature type="repeat" description="WD" evidence="3">
    <location>
        <begin position="685"/>
        <end position="719"/>
    </location>
</feature>
<feature type="repeat" description="WD" evidence="3">
    <location>
        <begin position="639"/>
        <end position="680"/>
    </location>
</feature>
<dbReference type="InterPro" id="IPR019775">
    <property type="entry name" value="WD40_repeat_CS"/>
</dbReference>
<feature type="repeat" description="WD" evidence="3">
    <location>
        <begin position="952"/>
        <end position="993"/>
    </location>
</feature>
<evidence type="ECO:0000256" key="1">
    <source>
        <dbReference type="ARBA" id="ARBA00022574"/>
    </source>
</evidence>
<feature type="repeat" description="WD" evidence="3">
    <location>
        <begin position="1182"/>
        <end position="1215"/>
    </location>
</feature>
<dbReference type="RefSeq" id="WP_377868645.1">
    <property type="nucleotide sequence ID" value="NZ_JBHMAY010000007.1"/>
</dbReference>
<feature type="repeat" description="WD" evidence="3">
    <location>
        <begin position="1090"/>
        <end position="1123"/>
    </location>
</feature>
<dbReference type="Pfam" id="PF20703">
    <property type="entry name" value="nSTAND1"/>
    <property type="match status" value="1"/>
</dbReference>
<feature type="repeat" description="WD" evidence="3">
    <location>
        <begin position="731"/>
        <end position="772"/>
    </location>
</feature>
<dbReference type="PROSITE" id="PS50082">
    <property type="entry name" value="WD_REPEATS_2"/>
    <property type="match status" value="14"/>
</dbReference>
<dbReference type="PRINTS" id="PR00320">
    <property type="entry name" value="GPROTEINBRPT"/>
</dbReference>
<dbReference type="InterPro" id="IPR015943">
    <property type="entry name" value="WD40/YVTN_repeat-like_dom_sf"/>
</dbReference>
<dbReference type="InterPro" id="IPR020472">
    <property type="entry name" value="WD40_PAC1"/>
</dbReference>
<dbReference type="EMBL" id="JBHRWI010000015">
    <property type="protein sequence ID" value="MFC3510619.1"/>
    <property type="molecule type" value="Genomic_DNA"/>
</dbReference>
<dbReference type="SUPFAM" id="SSF50978">
    <property type="entry name" value="WD40 repeat-like"/>
    <property type="match status" value="1"/>
</dbReference>
<dbReference type="Pfam" id="PF00400">
    <property type="entry name" value="WD40"/>
    <property type="match status" value="13"/>
</dbReference>
<feature type="repeat" description="WD" evidence="3">
    <location>
        <begin position="1056"/>
        <end position="1077"/>
    </location>
</feature>
<dbReference type="InterPro" id="IPR011047">
    <property type="entry name" value="Quinoprotein_ADH-like_sf"/>
</dbReference>
<dbReference type="SUPFAM" id="SSF50998">
    <property type="entry name" value="Quinoprotein alcohol dehydrogenase-like"/>
    <property type="match status" value="1"/>
</dbReference>
<comment type="caution">
    <text evidence="5">The sequence shown here is derived from an EMBL/GenBank/DDBJ whole genome shotgun (WGS) entry which is preliminary data.</text>
</comment>
<evidence type="ECO:0000259" key="4">
    <source>
        <dbReference type="Pfam" id="PF20703"/>
    </source>
</evidence>
<evidence type="ECO:0000313" key="5">
    <source>
        <dbReference type="EMBL" id="MFC3510619.1"/>
    </source>
</evidence>
<evidence type="ECO:0000256" key="3">
    <source>
        <dbReference type="PROSITE-ProRule" id="PRU00221"/>
    </source>
</evidence>
<dbReference type="PANTHER" id="PTHR19879:SF9">
    <property type="entry name" value="TRANSCRIPTION INITIATION FACTOR TFIID SUBUNIT 5"/>
    <property type="match status" value="1"/>
</dbReference>
<feature type="repeat" description="WD" evidence="3">
    <location>
        <begin position="869"/>
        <end position="909"/>
    </location>
</feature>
<dbReference type="PANTHER" id="PTHR19879">
    <property type="entry name" value="TRANSCRIPTION INITIATION FACTOR TFIID"/>
    <property type="match status" value="1"/>
</dbReference>
<dbReference type="SMART" id="SM00320">
    <property type="entry name" value="WD40"/>
    <property type="match status" value="14"/>
</dbReference>
<evidence type="ECO:0000313" key="6">
    <source>
        <dbReference type="Proteomes" id="UP001595764"/>
    </source>
</evidence>
<sequence>MYAAAGDPPLKRVTESVARARQVDERGQPVRATAQRVSDWRRGRNVPAKFAVLAAVLDVLVTEARKDRPASLVSDLYDLGHWRSLWENALASPISPGSGETGTGSPPAAGTGLCPYPGLATFRQQDSAWFFGRGRSTEALLARLADAAATGGFLALIGSSGAGKSSLLEAGLMPILASRDASGEGAPGWLLRKMTPRTDPLAELARTVPEISSEPSDPPAPNPKASRRLLLVVDQFEELFTLCESESRRQLFIEALRSLCVPGKLDRNAPAVVLIALRADFYDQCLRYAELADALQNRQLLLGPMSSAEVREAITGPAKSVGLPLEAGLADLILLDLAVGHRRGLPAGKQEVHEAGSLPLLSHALAATWQRRQAGKLTIAGYRAAGGINGAVAATAEQTWAQLTPAARDATRPLLLRLVCIGEDRRDTRRRATRAQLVDSADDPAVVEEALETLASARLVTLDADSVEITHEALLYAWPRLRDWIDHDRAGNLIRQRLEEDAGAWQARDRDPSLLYRGIKLSEAGQSAEPAGPLGSSAAAQEFLHASTRQSRRVVWARRASVALVVVFALIASIAAGVAFRERDEANFRQILAEADRLQETDPSLSAQLDLVAHRLRPDDQSVAARLLSTQQNPLAALMTAHTGPVYTIAFSPDGHTIATAGDDHTVRLWDARDAADPRPLGAPLRGHTSWVTSAVFSHDGRTLFTAADDWTIRRWDISDPAKPVPLGDPVNSGNGTVYAIALSRDGRDLATADDDGTVRLWNVTDPARPVSPGRALTGHTGRVRSVAFSPDGRTLASGSNDGTVRLWDTTDPAAAVSLGKPLTGHSDTVNSVAFSQNGHTLATAGPDKTIRLWNVADPARPAPLGQPLVGHTGDIWQVSFSPDGRLLASAGDDSVRLWNATDPAAVTSVGAPLTGVSGSVFSLQFSPDGHTLAAGTGDGTAQLWSLPNTLLLGHTARITSMGFRPDGRVLATSARDGTARLWDIADPARPRALGPPLTGGRGYANTLSFSPDGRTLAVSEGDSTVRLWDVADPARPKPSGRPLELKTRYGSPALFAPGGRVLLTGDGDQSLRFWDVADPVQPKPLGPPFPAQHPYIHSAAFSPDGRILATSNENKTLQLWDVADPTRPKPLGPAAGGGTALVRSAKFSPDGRVLATGGDDKLIRLWDLSRPEQPRQLGQPLRGHADAVNSLTFSADGQLLASGSEDKTVRLWEIADPAAPQPFGQEFTSHGDAGRVVVFNPFTRVLASGGYDGNVRVWDLDENHAIDRICAVTRAVLTPERWKQHLPQFDYNPVCG</sequence>
<accession>A0ABV7QEH0</accession>
<dbReference type="Proteomes" id="UP001595764">
    <property type="component" value="Unassembled WGS sequence"/>
</dbReference>
<protein>
    <submittedName>
        <fullName evidence="5">WD40 repeat domain-containing protein</fullName>
    </submittedName>
</protein>
<proteinExistence type="predicted"/>
<dbReference type="CDD" id="cd00200">
    <property type="entry name" value="WD40"/>
    <property type="match status" value="2"/>
</dbReference>
<dbReference type="PROSITE" id="PS00678">
    <property type="entry name" value="WD_REPEATS_1"/>
    <property type="match status" value="8"/>
</dbReference>
<reference evidence="6" key="1">
    <citation type="journal article" date="2019" name="Int. J. Syst. Evol. Microbiol.">
        <title>The Global Catalogue of Microorganisms (GCM) 10K type strain sequencing project: providing services to taxonomists for standard genome sequencing and annotation.</title>
        <authorList>
            <consortium name="The Broad Institute Genomics Platform"/>
            <consortium name="The Broad Institute Genome Sequencing Center for Infectious Disease"/>
            <person name="Wu L."/>
            <person name="Ma J."/>
        </authorList>
    </citation>
    <scope>NUCLEOTIDE SEQUENCE [LARGE SCALE GENOMIC DNA]</scope>
    <source>
        <strain evidence="6">CGMCC 4.7682</strain>
    </source>
</reference>
<name>A0ABV7QEH0_9PSEU</name>
<feature type="repeat" description="WD" evidence="3">
    <location>
        <begin position="777"/>
        <end position="818"/>
    </location>
</feature>
<keyword evidence="6" id="KW-1185">Reference proteome</keyword>
<gene>
    <name evidence="5" type="ORF">ACFORO_10635</name>
</gene>
<feature type="repeat" description="WD" evidence="3">
    <location>
        <begin position="1228"/>
        <end position="1269"/>
    </location>
</feature>